<gene>
    <name evidence="2" type="ORF">CMQ_4318</name>
</gene>
<accession>F0XTF6</accession>
<sequence length="822" mass="91216">MDVAAKQIAQLVQRVLPERPHHLSISPDIRYLVPSDHLWPKDSPLQFTTYVSEADRGVLLTRPFYDIQLQPDEDTSRIGKNAGNGNGNNKKSKPSSSLNSSSATSPLADVNSKGETKKKVSLKDYQNKLQKKLPGSPPDSAPDSGSKAAKLDTGRSRSTSTMASLPAGHRLPPKPDVNGDRKYNHSPSKSPKPLQSSGVSDSRKRPADTHETSRPHKRSRSDTSMSSDSPPAPSRFNQRPHNPPSPLDLNNRKEDRKRTTANGQSQHRSRDSSNNHAALPASRANGHHPQRTDDERERTPENDVINAPGSVPSLPPILSPLHFNPERDRESSVKRSRPTAAPLSKSASKTKSGKPDALPPLLSPTLPPIVEQELLRLSKPTINLTAAPRSNQELPVSSSSGKKPARPAPDREKDEEHKEIQAYREPQREPQRELLREPQRESHRESQREPPRELSREAQREPQRELQKEPPAQKRTCIVTLKYKKKNAKRVRHLLALQPTPMKAPSKRTERSLSVEDTLPPAPITKKRPVQSDNLAGDPSPSVSFKHPRTVAEKSISAARAPAAPATPLKATPMVRVTSNNSQVLTPNESASYTPRSAERPLTSQGDPASAAAVSKYRRRYDAYLTLGTKLKHDRDAIVKNRLPNGTTKLADGVAAPAPNLLPSEKRLVAALSLEMVMSYMIAFKAFNQSRHLERRGSDITVWERLMPHLAELRSHARQFRPIEALALQLRAIFFEQMLVAITSHEAQSVAGKLLKATKLRLEAWTDAQNSVDLVSDESMRVVVGPWLGVEDTVRAMLPVLRRWCDKENVAWEQELQLPDSQ</sequence>
<dbReference type="RefSeq" id="XP_014167949.1">
    <property type="nucleotide sequence ID" value="XM_014312474.1"/>
</dbReference>
<dbReference type="STRING" id="655863.F0XTF6"/>
<evidence type="ECO:0000313" key="3">
    <source>
        <dbReference type="Proteomes" id="UP000007796"/>
    </source>
</evidence>
<dbReference type="AlphaFoldDB" id="F0XTF6"/>
<proteinExistence type="predicted"/>
<feature type="compositionally biased region" description="Polar residues" evidence="1">
    <location>
        <begin position="579"/>
        <end position="595"/>
    </location>
</feature>
<feature type="compositionally biased region" description="Basic and acidic residues" evidence="1">
    <location>
        <begin position="408"/>
        <end position="472"/>
    </location>
</feature>
<dbReference type="Proteomes" id="UP000007796">
    <property type="component" value="Unassembled WGS sequence"/>
</dbReference>
<feature type="compositionally biased region" description="Basic residues" evidence="1">
    <location>
        <begin position="482"/>
        <end position="493"/>
    </location>
</feature>
<dbReference type="OrthoDB" id="284473at2759"/>
<organism evidence="3">
    <name type="scientific">Grosmannia clavigera (strain kw1407 / UAMH 11150)</name>
    <name type="common">Blue stain fungus</name>
    <name type="synonym">Graphiocladiella clavigera</name>
    <dbReference type="NCBI Taxonomy" id="655863"/>
    <lineage>
        <taxon>Eukaryota</taxon>
        <taxon>Fungi</taxon>
        <taxon>Dikarya</taxon>
        <taxon>Ascomycota</taxon>
        <taxon>Pezizomycotina</taxon>
        <taxon>Sordariomycetes</taxon>
        <taxon>Sordariomycetidae</taxon>
        <taxon>Ophiostomatales</taxon>
        <taxon>Ophiostomataceae</taxon>
        <taxon>Leptographium</taxon>
    </lineage>
</organism>
<evidence type="ECO:0000313" key="2">
    <source>
        <dbReference type="EMBL" id="EFW98466.1"/>
    </source>
</evidence>
<feature type="compositionally biased region" description="Basic and acidic residues" evidence="1">
    <location>
        <begin position="112"/>
        <end position="126"/>
    </location>
</feature>
<dbReference type="GeneID" id="25977516"/>
<keyword evidence="3" id="KW-1185">Reference proteome</keyword>
<dbReference type="EMBL" id="GL630006">
    <property type="protein sequence ID" value="EFW98466.1"/>
    <property type="molecule type" value="Genomic_DNA"/>
</dbReference>
<dbReference type="InParanoid" id="F0XTF6"/>
<feature type="compositionally biased region" description="Basic and acidic residues" evidence="1">
    <location>
        <begin position="201"/>
        <end position="214"/>
    </location>
</feature>
<feature type="region of interest" description="Disordered" evidence="1">
    <location>
        <begin position="579"/>
        <end position="611"/>
    </location>
</feature>
<feature type="compositionally biased region" description="Low complexity" evidence="1">
    <location>
        <begin position="79"/>
        <end position="107"/>
    </location>
</feature>
<feature type="compositionally biased region" description="Polar residues" evidence="1">
    <location>
        <begin position="381"/>
        <end position="401"/>
    </location>
</feature>
<feature type="compositionally biased region" description="Basic and acidic residues" evidence="1">
    <location>
        <begin position="290"/>
        <end position="301"/>
    </location>
</feature>
<name>F0XTF6_GROCL</name>
<dbReference type="HOGENOM" id="CLU_013115_0_0_1"/>
<dbReference type="eggNOG" id="ENOG502QPQ7">
    <property type="taxonomic scope" value="Eukaryota"/>
</dbReference>
<reference evidence="2 3" key="1">
    <citation type="journal article" date="2011" name="Proc. Natl. Acad. Sci. U.S.A.">
        <title>Genome and transcriptome analyses of the mountain pine beetle-fungal symbiont Grosmannia clavigera, a lodgepole pine pathogen.</title>
        <authorList>
            <person name="DiGuistini S."/>
            <person name="Wang Y."/>
            <person name="Liao N.Y."/>
            <person name="Taylor G."/>
            <person name="Tanguay P."/>
            <person name="Feau N."/>
            <person name="Henrissat B."/>
            <person name="Chan S.K."/>
            <person name="Hesse-Orce U."/>
            <person name="Alamouti S.M."/>
            <person name="Tsui C.K.M."/>
            <person name="Docking R.T."/>
            <person name="Levasseur A."/>
            <person name="Haridas S."/>
            <person name="Robertson G."/>
            <person name="Birol I."/>
            <person name="Holt R.A."/>
            <person name="Marra M.A."/>
            <person name="Hamelin R.C."/>
            <person name="Hirst M."/>
            <person name="Jones S.J.M."/>
            <person name="Bohlmann J."/>
            <person name="Breuil C."/>
        </authorList>
    </citation>
    <scope>NUCLEOTIDE SEQUENCE [LARGE SCALE GENOMIC DNA]</scope>
    <source>
        <strain evidence="3">kw1407 / UAMH 11150</strain>
    </source>
</reference>
<feature type="region of interest" description="Disordered" evidence="1">
    <location>
        <begin position="381"/>
        <end position="546"/>
    </location>
</feature>
<evidence type="ECO:0000256" key="1">
    <source>
        <dbReference type="SAM" id="MobiDB-lite"/>
    </source>
</evidence>
<feature type="compositionally biased region" description="Basic and acidic residues" evidence="1">
    <location>
        <begin position="324"/>
        <end position="333"/>
    </location>
</feature>
<feature type="region of interest" description="Disordered" evidence="1">
    <location>
        <begin position="71"/>
        <end position="365"/>
    </location>
</feature>
<protein>
    <submittedName>
        <fullName evidence="2">Uncharacterized protein</fullName>
    </submittedName>
</protein>